<name>R7U8U3_CAPTE</name>
<organism evidence="2">
    <name type="scientific">Capitella teleta</name>
    <name type="common">Polychaete worm</name>
    <dbReference type="NCBI Taxonomy" id="283909"/>
    <lineage>
        <taxon>Eukaryota</taxon>
        <taxon>Metazoa</taxon>
        <taxon>Spiralia</taxon>
        <taxon>Lophotrochozoa</taxon>
        <taxon>Annelida</taxon>
        <taxon>Polychaeta</taxon>
        <taxon>Sedentaria</taxon>
        <taxon>Scolecida</taxon>
        <taxon>Capitellidae</taxon>
        <taxon>Capitella</taxon>
    </lineage>
</organism>
<reference evidence="3" key="3">
    <citation type="submission" date="2015-06" db="UniProtKB">
        <authorList>
            <consortium name="EnsemblMetazoa"/>
        </authorList>
    </citation>
    <scope>IDENTIFICATION</scope>
</reference>
<dbReference type="AlphaFoldDB" id="R7U8U3"/>
<feature type="region of interest" description="Disordered" evidence="1">
    <location>
        <begin position="168"/>
        <end position="190"/>
    </location>
</feature>
<dbReference type="Proteomes" id="UP000014760">
    <property type="component" value="Unassembled WGS sequence"/>
</dbReference>
<gene>
    <name evidence="2" type="ORF">CAPTEDRAFT_190857</name>
</gene>
<feature type="compositionally biased region" description="Basic and acidic residues" evidence="1">
    <location>
        <begin position="168"/>
        <end position="184"/>
    </location>
</feature>
<sequence>MCESRPESSSTTLAPFSFLEKEDQLQGNFTDCPSSLTCKKLCFKLQFTSVLYNNPGVISIINSFLRRELDEEWCQDDGDVCAHIGDSDLVLLHFLYFLTYSFWKSSVPLGITDSCEMALIRRARKSIWKLSQLEEETVEQVLTSIEPSLMIVPRSSTKAVICANGQRKDTMKQVGDDSHADGNSKRSTPVHQSKTEINFISTNELCADLTFVSGLCMFASTIKL</sequence>
<dbReference type="EMBL" id="KB306135">
    <property type="protein sequence ID" value="ELU00117.1"/>
    <property type="molecule type" value="Genomic_DNA"/>
</dbReference>
<evidence type="ECO:0000313" key="3">
    <source>
        <dbReference type="EnsemblMetazoa" id="CapteP190857"/>
    </source>
</evidence>
<evidence type="ECO:0000313" key="2">
    <source>
        <dbReference type="EMBL" id="ELU00117.1"/>
    </source>
</evidence>
<dbReference type="EMBL" id="AMQN01026192">
    <property type="status" value="NOT_ANNOTATED_CDS"/>
    <property type="molecule type" value="Genomic_DNA"/>
</dbReference>
<accession>R7U8U3</accession>
<dbReference type="EnsemblMetazoa" id="CapteT190857">
    <property type="protein sequence ID" value="CapteP190857"/>
    <property type="gene ID" value="CapteG190857"/>
</dbReference>
<evidence type="ECO:0000313" key="4">
    <source>
        <dbReference type="Proteomes" id="UP000014760"/>
    </source>
</evidence>
<dbReference type="EMBL" id="AMQN01026191">
    <property type="status" value="NOT_ANNOTATED_CDS"/>
    <property type="molecule type" value="Genomic_DNA"/>
</dbReference>
<reference evidence="4" key="1">
    <citation type="submission" date="2012-12" db="EMBL/GenBank/DDBJ databases">
        <authorList>
            <person name="Hellsten U."/>
            <person name="Grimwood J."/>
            <person name="Chapman J.A."/>
            <person name="Shapiro H."/>
            <person name="Aerts A."/>
            <person name="Otillar R.P."/>
            <person name="Terry A.Y."/>
            <person name="Boore J.L."/>
            <person name="Simakov O."/>
            <person name="Marletaz F."/>
            <person name="Cho S.-J."/>
            <person name="Edsinger-Gonzales E."/>
            <person name="Havlak P."/>
            <person name="Kuo D.-H."/>
            <person name="Larsson T."/>
            <person name="Lv J."/>
            <person name="Arendt D."/>
            <person name="Savage R."/>
            <person name="Osoegawa K."/>
            <person name="de Jong P."/>
            <person name="Lindberg D.R."/>
            <person name="Seaver E.C."/>
            <person name="Weisblat D.A."/>
            <person name="Putnam N.H."/>
            <person name="Grigoriev I.V."/>
            <person name="Rokhsar D.S."/>
        </authorList>
    </citation>
    <scope>NUCLEOTIDE SEQUENCE</scope>
    <source>
        <strain evidence="4">I ESC-2004</strain>
    </source>
</reference>
<protein>
    <submittedName>
        <fullName evidence="2 3">Uncharacterized protein</fullName>
    </submittedName>
</protein>
<evidence type="ECO:0000256" key="1">
    <source>
        <dbReference type="SAM" id="MobiDB-lite"/>
    </source>
</evidence>
<proteinExistence type="predicted"/>
<dbReference type="HOGENOM" id="CLU_1236089_0_0_1"/>
<reference evidence="2 4" key="2">
    <citation type="journal article" date="2013" name="Nature">
        <title>Insights into bilaterian evolution from three spiralian genomes.</title>
        <authorList>
            <person name="Simakov O."/>
            <person name="Marletaz F."/>
            <person name="Cho S.J."/>
            <person name="Edsinger-Gonzales E."/>
            <person name="Havlak P."/>
            <person name="Hellsten U."/>
            <person name="Kuo D.H."/>
            <person name="Larsson T."/>
            <person name="Lv J."/>
            <person name="Arendt D."/>
            <person name="Savage R."/>
            <person name="Osoegawa K."/>
            <person name="de Jong P."/>
            <person name="Grimwood J."/>
            <person name="Chapman J.A."/>
            <person name="Shapiro H."/>
            <person name="Aerts A."/>
            <person name="Otillar R.P."/>
            <person name="Terry A.Y."/>
            <person name="Boore J.L."/>
            <person name="Grigoriev I.V."/>
            <person name="Lindberg D.R."/>
            <person name="Seaver E.C."/>
            <person name="Weisblat D.A."/>
            <person name="Putnam N.H."/>
            <person name="Rokhsar D.S."/>
        </authorList>
    </citation>
    <scope>NUCLEOTIDE SEQUENCE</scope>
    <source>
        <strain evidence="2 4">I ESC-2004</strain>
    </source>
</reference>
<keyword evidence="4" id="KW-1185">Reference proteome</keyword>